<dbReference type="InterPro" id="IPR036390">
    <property type="entry name" value="WH_DNA-bd_sf"/>
</dbReference>
<dbReference type="InterPro" id="IPR000600">
    <property type="entry name" value="ROK"/>
</dbReference>
<sequence length="408" mass="44366">MKKRLQYKLLILREFYYAGTLSCAELSTRIGKSIPFTGQLLANLVEEGTVVENGLAPSAGGRRPAMYSVKPDAMYVIAVAMDQLVTRVLVMDFENKPVMPLQQEELKLADNPEALVHLKALIERAIKKAKIPKKKILGVGIGMPGFIDPQKGVNYSFVSIDDNSISGYLHKELDVPVYIDNDSSIIALAEQHFGAAMGVGNAMVVNIGWGIGLGLILNHQLYRGGNGFAGEFSHIPFFDNNKVCSCGKKGCLETETSLKVILEKAEQGLKRKSTSAFLKKDFRTGSIEKDWQAIVKAAQMGDEYVVKLLTAAGYDIGRGVAVLIHLFNPELIVLSGRGAQAGRIWQAPVLQAVNEHCIPRLVGNTVVKMSTLGHKAELIGAAALVLENLSKTKRIQSLKTISPLPNTV</sequence>
<dbReference type="SUPFAM" id="SSF46785">
    <property type="entry name" value="Winged helix' DNA-binding domain"/>
    <property type="match status" value="1"/>
</dbReference>
<dbReference type="InterPro" id="IPR043129">
    <property type="entry name" value="ATPase_NBD"/>
</dbReference>
<protein>
    <submittedName>
        <fullName evidence="2">ROK family protein</fullName>
    </submittedName>
</protein>
<dbReference type="PANTHER" id="PTHR18964:SF149">
    <property type="entry name" value="BIFUNCTIONAL UDP-N-ACETYLGLUCOSAMINE 2-EPIMERASE_N-ACETYLMANNOSAMINE KINASE"/>
    <property type="match status" value="1"/>
</dbReference>
<gene>
    <name evidence="2" type="ORF">LQ567_14330</name>
</gene>
<dbReference type="Gene3D" id="1.10.10.10">
    <property type="entry name" value="Winged helix-like DNA-binding domain superfamily/Winged helix DNA-binding domain"/>
    <property type="match status" value="1"/>
</dbReference>
<dbReference type="RefSeq" id="WP_231005208.1">
    <property type="nucleotide sequence ID" value="NZ_JAJNEC010000005.1"/>
</dbReference>
<evidence type="ECO:0000313" key="2">
    <source>
        <dbReference type="EMBL" id="MCD2423951.1"/>
    </source>
</evidence>
<dbReference type="InterPro" id="IPR036388">
    <property type="entry name" value="WH-like_DNA-bd_sf"/>
</dbReference>
<comment type="caution">
    <text evidence="2">The sequence shown here is derived from an EMBL/GenBank/DDBJ whole genome shotgun (WGS) entry which is preliminary data.</text>
</comment>
<dbReference type="Proteomes" id="UP001199816">
    <property type="component" value="Unassembled WGS sequence"/>
</dbReference>
<dbReference type="SUPFAM" id="SSF53067">
    <property type="entry name" value="Actin-like ATPase domain"/>
    <property type="match status" value="1"/>
</dbReference>
<accession>A0ABS8PVL5</accession>
<dbReference type="Gene3D" id="3.30.420.40">
    <property type="match status" value="2"/>
</dbReference>
<dbReference type="PANTHER" id="PTHR18964">
    <property type="entry name" value="ROK (REPRESSOR, ORF, KINASE) FAMILY"/>
    <property type="match status" value="1"/>
</dbReference>
<evidence type="ECO:0000313" key="3">
    <source>
        <dbReference type="Proteomes" id="UP001199816"/>
    </source>
</evidence>
<proteinExistence type="inferred from homology"/>
<comment type="similarity">
    <text evidence="1">Belongs to the ROK (NagC/XylR) family.</text>
</comment>
<keyword evidence="3" id="KW-1185">Reference proteome</keyword>
<dbReference type="Pfam" id="PF00480">
    <property type="entry name" value="ROK"/>
    <property type="match status" value="1"/>
</dbReference>
<name>A0ABS8PVL5_9BACT</name>
<organism evidence="2 3">
    <name type="scientific">Niabella pedocola</name>
    <dbReference type="NCBI Taxonomy" id="1752077"/>
    <lineage>
        <taxon>Bacteria</taxon>
        <taxon>Pseudomonadati</taxon>
        <taxon>Bacteroidota</taxon>
        <taxon>Chitinophagia</taxon>
        <taxon>Chitinophagales</taxon>
        <taxon>Chitinophagaceae</taxon>
        <taxon>Niabella</taxon>
    </lineage>
</organism>
<reference evidence="2 3" key="1">
    <citation type="submission" date="2021-11" db="EMBL/GenBank/DDBJ databases">
        <title>Genomic of Niabella pedocola.</title>
        <authorList>
            <person name="Wu T."/>
        </authorList>
    </citation>
    <scope>NUCLEOTIDE SEQUENCE [LARGE SCALE GENOMIC DNA]</scope>
    <source>
        <strain evidence="2 3">JCM 31011</strain>
    </source>
</reference>
<evidence type="ECO:0000256" key="1">
    <source>
        <dbReference type="ARBA" id="ARBA00006479"/>
    </source>
</evidence>
<dbReference type="EMBL" id="JAJNEC010000005">
    <property type="protein sequence ID" value="MCD2423951.1"/>
    <property type="molecule type" value="Genomic_DNA"/>
</dbReference>